<protein>
    <submittedName>
        <fullName evidence="1">Uncharacterized protein</fullName>
    </submittedName>
</protein>
<reference evidence="1 2" key="1">
    <citation type="submission" date="2023-02" db="EMBL/GenBank/DDBJ databases">
        <title>LHISI_Scaffold_Assembly.</title>
        <authorList>
            <person name="Stuart O.P."/>
            <person name="Cleave R."/>
            <person name="Magrath M.J.L."/>
            <person name="Mikheyev A.S."/>
        </authorList>
    </citation>
    <scope>NUCLEOTIDE SEQUENCE [LARGE SCALE GENOMIC DNA]</scope>
    <source>
        <strain evidence="1">Daus_M_001</strain>
        <tissue evidence="1">Leg muscle</tissue>
    </source>
</reference>
<name>A0ABQ9I273_9NEOP</name>
<feature type="non-terminal residue" evidence="1">
    <location>
        <position position="159"/>
    </location>
</feature>
<organism evidence="1 2">
    <name type="scientific">Dryococelus australis</name>
    <dbReference type="NCBI Taxonomy" id="614101"/>
    <lineage>
        <taxon>Eukaryota</taxon>
        <taxon>Metazoa</taxon>
        <taxon>Ecdysozoa</taxon>
        <taxon>Arthropoda</taxon>
        <taxon>Hexapoda</taxon>
        <taxon>Insecta</taxon>
        <taxon>Pterygota</taxon>
        <taxon>Neoptera</taxon>
        <taxon>Polyneoptera</taxon>
        <taxon>Phasmatodea</taxon>
        <taxon>Verophasmatodea</taxon>
        <taxon>Anareolatae</taxon>
        <taxon>Phasmatidae</taxon>
        <taxon>Eurycanthinae</taxon>
        <taxon>Dryococelus</taxon>
    </lineage>
</organism>
<comment type="caution">
    <text evidence="1">The sequence shown here is derived from an EMBL/GenBank/DDBJ whole genome shotgun (WGS) entry which is preliminary data.</text>
</comment>
<dbReference type="Proteomes" id="UP001159363">
    <property type="component" value="Chromosome 3"/>
</dbReference>
<gene>
    <name evidence="1" type="ORF">PR048_010250</name>
</gene>
<evidence type="ECO:0000313" key="2">
    <source>
        <dbReference type="Proteomes" id="UP001159363"/>
    </source>
</evidence>
<dbReference type="EMBL" id="JARBHB010000003">
    <property type="protein sequence ID" value="KAJ8890741.1"/>
    <property type="molecule type" value="Genomic_DNA"/>
</dbReference>
<keyword evidence="2" id="KW-1185">Reference proteome</keyword>
<accession>A0ABQ9I273</accession>
<sequence>MAVHNIPLDDAERQSLPRCRIICLAFEKPEIPNIGKWNSAIEATGLELKLATLSIAGVIHPEFMPKISLTEEEWRSTKAISTESRYINLVNEILNQVIQHCVLQNVQQTTNQRFGPPKNKGHAAEFLGNILFLSRCAERQREETAATSVRQDPAAIDVI</sequence>
<evidence type="ECO:0000313" key="1">
    <source>
        <dbReference type="EMBL" id="KAJ8890741.1"/>
    </source>
</evidence>
<proteinExistence type="predicted"/>